<reference evidence="2" key="1">
    <citation type="submission" date="2020-12" db="EMBL/GenBank/DDBJ databases">
        <title>WGS assembly of Carya illinoinensis cv. Pawnee.</title>
        <authorList>
            <person name="Platts A."/>
            <person name="Shu S."/>
            <person name="Wright S."/>
            <person name="Barry K."/>
            <person name="Edger P."/>
            <person name="Pires J.C."/>
            <person name="Schmutz J."/>
        </authorList>
    </citation>
    <scope>NUCLEOTIDE SEQUENCE</scope>
    <source>
        <tissue evidence="2">Leaf</tissue>
    </source>
</reference>
<dbReference type="AlphaFoldDB" id="A0A8T1NC53"/>
<feature type="region of interest" description="Disordered" evidence="1">
    <location>
        <begin position="1"/>
        <end position="31"/>
    </location>
</feature>
<evidence type="ECO:0000256" key="1">
    <source>
        <dbReference type="SAM" id="MobiDB-lite"/>
    </source>
</evidence>
<gene>
    <name evidence="2" type="ORF">CIPAW_14G079100</name>
</gene>
<proteinExistence type="predicted"/>
<protein>
    <submittedName>
        <fullName evidence="2">Uncharacterized protein</fullName>
    </submittedName>
</protein>
<feature type="region of interest" description="Disordered" evidence="1">
    <location>
        <begin position="53"/>
        <end position="80"/>
    </location>
</feature>
<comment type="caution">
    <text evidence="2">The sequence shown here is derived from an EMBL/GenBank/DDBJ whole genome shotgun (WGS) entry which is preliminary data.</text>
</comment>
<evidence type="ECO:0000313" key="3">
    <source>
        <dbReference type="Proteomes" id="UP000811609"/>
    </source>
</evidence>
<name>A0A8T1NC53_CARIL</name>
<dbReference type="EMBL" id="CM031822">
    <property type="protein sequence ID" value="KAG6629356.1"/>
    <property type="molecule type" value="Genomic_DNA"/>
</dbReference>
<accession>A0A8T1NC53</accession>
<sequence length="111" mass="11846">MSHKPLPHVASPSMSSLPEKKVSSGTSRHPKCHSLSLTSLLSFTPSPLPVLSLSHHSSSQSLSRLATPPTVNPTQLRRALPSPSRCPLFSLGKRPRKPSGSKIIFAALGCF</sequence>
<keyword evidence="3" id="KW-1185">Reference proteome</keyword>
<evidence type="ECO:0000313" key="2">
    <source>
        <dbReference type="EMBL" id="KAG6629356.1"/>
    </source>
</evidence>
<dbReference type="Proteomes" id="UP000811609">
    <property type="component" value="Chromosome 14"/>
</dbReference>
<feature type="compositionally biased region" description="Low complexity" evidence="1">
    <location>
        <begin position="53"/>
        <end position="67"/>
    </location>
</feature>
<organism evidence="2 3">
    <name type="scientific">Carya illinoinensis</name>
    <name type="common">Pecan</name>
    <dbReference type="NCBI Taxonomy" id="32201"/>
    <lineage>
        <taxon>Eukaryota</taxon>
        <taxon>Viridiplantae</taxon>
        <taxon>Streptophyta</taxon>
        <taxon>Embryophyta</taxon>
        <taxon>Tracheophyta</taxon>
        <taxon>Spermatophyta</taxon>
        <taxon>Magnoliopsida</taxon>
        <taxon>eudicotyledons</taxon>
        <taxon>Gunneridae</taxon>
        <taxon>Pentapetalae</taxon>
        <taxon>rosids</taxon>
        <taxon>fabids</taxon>
        <taxon>Fagales</taxon>
        <taxon>Juglandaceae</taxon>
        <taxon>Carya</taxon>
    </lineage>
</organism>